<reference evidence="1" key="2">
    <citation type="submission" date="2025-09" db="UniProtKB">
        <authorList>
            <consortium name="Ensembl"/>
        </authorList>
    </citation>
    <scope>IDENTIFICATION</scope>
</reference>
<dbReference type="Proteomes" id="UP000694564">
    <property type="component" value="Chromosome 5"/>
</dbReference>
<sequence length="81" mass="9000">MSPQLYEFHLPLSPEELLKSGGVNHYVVQEVLPIRHLPSQLRVFQSAFRAQGPLAMLEHFDTIYSILHGKPSLPGASSHPG</sequence>
<reference evidence="1" key="1">
    <citation type="submission" date="2025-08" db="UniProtKB">
        <authorList>
            <consortium name="Ensembl"/>
        </authorList>
    </citation>
    <scope>IDENTIFICATION</scope>
</reference>
<evidence type="ECO:0000313" key="2">
    <source>
        <dbReference type="Proteomes" id="UP000694564"/>
    </source>
</evidence>
<dbReference type="GeneTree" id="ENSGT00940000180930"/>
<organism evidence="1 2">
    <name type="scientific">Sciurus vulgaris</name>
    <name type="common">Eurasian red squirrel</name>
    <dbReference type="NCBI Taxonomy" id="55149"/>
    <lineage>
        <taxon>Eukaryota</taxon>
        <taxon>Metazoa</taxon>
        <taxon>Chordata</taxon>
        <taxon>Craniata</taxon>
        <taxon>Vertebrata</taxon>
        <taxon>Euteleostomi</taxon>
        <taxon>Mammalia</taxon>
        <taxon>Eutheria</taxon>
        <taxon>Euarchontoglires</taxon>
        <taxon>Glires</taxon>
        <taxon>Rodentia</taxon>
        <taxon>Sciuromorpha</taxon>
        <taxon>Sciuridae</taxon>
        <taxon>Sciurinae</taxon>
        <taxon>Sciurini</taxon>
        <taxon>Sciurus</taxon>
    </lineage>
</organism>
<keyword evidence="2" id="KW-1185">Reference proteome</keyword>
<name>A0A8D2D1F0_SCIVU</name>
<accession>A0A8D2D1F0</accession>
<evidence type="ECO:0000313" key="1">
    <source>
        <dbReference type="Ensembl" id="ENSSVLP00005018225.1"/>
    </source>
</evidence>
<proteinExistence type="predicted"/>
<protein>
    <submittedName>
        <fullName evidence="1">Uncharacterized protein</fullName>
    </submittedName>
</protein>
<dbReference type="AlphaFoldDB" id="A0A8D2D1F0"/>
<dbReference type="Ensembl" id="ENSSVLT00005020283.1">
    <property type="protein sequence ID" value="ENSSVLP00005018225.1"/>
    <property type="gene ID" value="ENSSVLG00005014610.1"/>
</dbReference>